<gene>
    <name evidence="2" type="ORF">F8O03_16060</name>
</gene>
<dbReference type="RefSeq" id="WP_104253085.1">
    <property type="nucleotide sequence ID" value="NZ_WBJX01000006.1"/>
</dbReference>
<dbReference type="PANTHER" id="PTHR43861">
    <property type="entry name" value="TRANS-ACONITATE 2-METHYLTRANSFERASE-RELATED"/>
    <property type="match status" value="1"/>
</dbReference>
<dbReference type="EMBL" id="WBJX01000006">
    <property type="protein sequence ID" value="KAB1636461.1"/>
    <property type="molecule type" value="Genomic_DNA"/>
</dbReference>
<evidence type="ECO:0000313" key="3">
    <source>
        <dbReference type="Proteomes" id="UP000490386"/>
    </source>
</evidence>
<keyword evidence="3" id="KW-1185">Reference proteome</keyword>
<dbReference type="AlphaFoldDB" id="A0A7J5AYA2"/>
<dbReference type="InterPro" id="IPR029063">
    <property type="entry name" value="SAM-dependent_MTases_sf"/>
</dbReference>
<keyword evidence="2" id="KW-0808">Transferase</keyword>
<dbReference type="Pfam" id="PF08241">
    <property type="entry name" value="Methyltransf_11"/>
    <property type="match status" value="1"/>
</dbReference>
<evidence type="ECO:0000259" key="1">
    <source>
        <dbReference type="Pfam" id="PF08241"/>
    </source>
</evidence>
<dbReference type="CDD" id="cd02440">
    <property type="entry name" value="AdoMet_MTases"/>
    <property type="match status" value="1"/>
</dbReference>
<dbReference type="OrthoDB" id="9805171at2"/>
<dbReference type="InterPro" id="IPR013216">
    <property type="entry name" value="Methyltransf_11"/>
</dbReference>
<sequence>MEPGHYDAFASDYATDSERNLVNNHYERPAMLKLLSDVRGAHVLDAGCGAGPLAAELAARGATVAGFDSSSEMIAIARRRLGDAVDLQVSDLGRPLPYPNERFDLVAASLVLHYLEDWGPALTELHRVLKPGGRLTISVHHPFVYRLMFPERDYFATEAWTSTSNFNGTEVELTYWHRPLHAMTDAFAEAGFRVATVAEPPFAADTPADLIPPHLVDRTAFLSFIFFALER</sequence>
<comment type="caution">
    <text evidence="2">The sequence shown here is derived from an EMBL/GenBank/DDBJ whole genome shotgun (WGS) entry which is preliminary data.</text>
</comment>
<dbReference type="SUPFAM" id="SSF53335">
    <property type="entry name" value="S-adenosyl-L-methionine-dependent methyltransferases"/>
    <property type="match status" value="1"/>
</dbReference>
<name>A0A7J5AYA2_9MICO</name>
<dbReference type="Proteomes" id="UP000490386">
    <property type="component" value="Unassembled WGS sequence"/>
</dbReference>
<dbReference type="GO" id="GO:0008757">
    <property type="term" value="F:S-adenosylmethionine-dependent methyltransferase activity"/>
    <property type="evidence" value="ECO:0007669"/>
    <property type="project" value="InterPro"/>
</dbReference>
<feature type="domain" description="Methyltransferase type 11" evidence="1">
    <location>
        <begin position="44"/>
        <end position="136"/>
    </location>
</feature>
<accession>A0A7J5AYA2</accession>
<keyword evidence="2" id="KW-0489">Methyltransferase</keyword>
<evidence type="ECO:0000313" key="2">
    <source>
        <dbReference type="EMBL" id="KAB1636461.1"/>
    </source>
</evidence>
<dbReference type="GO" id="GO:0032259">
    <property type="term" value="P:methylation"/>
    <property type="evidence" value="ECO:0007669"/>
    <property type="project" value="UniProtKB-KW"/>
</dbReference>
<dbReference type="Gene3D" id="3.40.50.150">
    <property type="entry name" value="Vaccinia Virus protein VP39"/>
    <property type="match status" value="1"/>
</dbReference>
<protein>
    <submittedName>
        <fullName evidence="2">Class I SAM-dependent methyltransferase</fullName>
    </submittedName>
</protein>
<proteinExistence type="predicted"/>
<organism evidence="2 3">
    <name type="scientific">Pseudoclavibacter terrae</name>
    <dbReference type="NCBI Taxonomy" id="1530195"/>
    <lineage>
        <taxon>Bacteria</taxon>
        <taxon>Bacillati</taxon>
        <taxon>Actinomycetota</taxon>
        <taxon>Actinomycetes</taxon>
        <taxon>Micrococcales</taxon>
        <taxon>Microbacteriaceae</taxon>
        <taxon>Pseudoclavibacter</taxon>
    </lineage>
</organism>
<reference evidence="2 3" key="1">
    <citation type="submission" date="2019-09" db="EMBL/GenBank/DDBJ databases">
        <title>Phylogeny of genus Pseudoclavibacter and closely related genus.</title>
        <authorList>
            <person name="Li Y."/>
        </authorList>
    </citation>
    <scope>NUCLEOTIDE SEQUENCE [LARGE SCALE GENOMIC DNA]</scope>
    <source>
        <strain evidence="2 3">THG-MD12</strain>
    </source>
</reference>